<comment type="caution">
    <text evidence="5">The sequence shown here is derived from an EMBL/GenBank/DDBJ whole genome shotgun (WGS) entry which is preliminary data.</text>
</comment>
<keyword evidence="2 4" id="KW-1133">Transmembrane helix</keyword>
<dbReference type="Gene3D" id="1.20.1250.20">
    <property type="entry name" value="MFS general substrate transporter like domains"/>
    <property type="match status" value="1"/>
</dbReference>
<evidence type="ECO:0000256" key="4">
    <source>
        <dbReference type="SAM" id="Phobius"/>
    </source>
</evidence>
<feature type="transmembrane region" description="Helical" evidence="4">
    <location>
        <begin position="127"/>
        <end position="152"/>
    </location>
</feature>
<evidence type="ECO:0000256" key="3">
    <source>
        <dbReference type="ARBA" id="ARBA00023136"/>
    </source>
</evidence>
<sequence>MVIRGWRLEGSTANAPRDKAGSQANGRWPASFFVLLLAAAAASAGQTAILAFLPTLVDPARGALSSSAHDFHVASLTAVHPLAALLAAPLWGWIADRVDYRAMLRAALVILALVTAPIGLIGLPELYALRLVAGMAAAAIIPLGLLCASFAARGRAGQARRFTWLTAFVFLGDLAGPLVAEVSAAILPRAPLMILALGIGAVGAALCAVRLPRWCAPCNDGGDLPAPTLGATLILLFVTIVAGGGLAAMHVNLLVTRSAVSLSREEIAWMLSLCGLGMLAAQIFHARLDWLVTMPRRLAGLTLGLLAVALFLFPVAASMAELSGIIVAAGWSSATLRLVTSFWISGAAAPSGLKLGLQHSAASIGQALAPLAIAVVAPGAQHLVLWGIGGLSLALLVSLPLAWRPPAIGKSSAR</sequence>
<dbReference type="EMBL" id="JBBGZA010000002">
    <property type="protein sequence ID" value="MEJ5096284.1"/>
    <property type="molecule type" value="Genomic_DNA"/>
</dbReference>
<feature type="transmembrane region" description="Helical" evidence="4">
    <location>
        <begin position="192"/>
        <end position="211"/>
    </location>
</feature>
<evidence type="ECO:0000313" key="5">
    <source>
        <dbReference type="EMBL" id="MEJ5096284.1"/>
    </source>
</evidence>
<keyword evidence="6" id="KW-1185">Reference proteome</keyword>
<evidence type="ECO:0000313" key="6">
    <source>
        <dbReference type="Proteomes" id="UP001380365"/>
    </source>
</evidence>
<reference evidence="5 6" key="1">
    <citation type="submission" date="2023-12" db="EMBL/GenBank/DDBJ databases">
        <title>Gut-associated functions are favored during microbiome assembly across C. elegans life.</title>
        <authorList>
            <person name="Zimmermann J."/>
        </authorList>
    </citation>
    <scope>NUCLEOTIDE SEQUENCE [LARGE SCALE GENOMIC DNA]</scope>
    <source>
        <strain evidence="5 6">JUb134</strain>
    </source>
</reference>
<dbReference type="Proteomes" id="UP001380365">
    <property type="component" value="Unassembled WGS sequence"/>
</dbReference>
<proteinExistence type="predicted"/>
<protein>
    <submittedName>
        <fullName evidence="5">MFS transporter</fullName>
    </submittedName>
</protein>
<feature type="transmembrane region" description="Helical" evidence="4">
    <location>
        <begin position="73"/>
        <end position="95"/>
    </location>
</feature>
<feature type="transmembrane region" description="Helical" evidence="4">
    <location>
        <begin position="102"/>
        <end position="121"/>
    </location>
</feature>
<keyword evidence="3 4" id="KW-0472">Membrane</keyword>
<evidence type="ECO:0000256" key="1">
    <source>
        <dbReference type="ARBA" id="ARBA00022692"/>
    </source>
</evidence>
<dbReference type="Pfam" id="PF07690">
    <property type="entry name" value="MFS_1"/>
    <property type="match status" value="1"/>
</dbReference>
<dbReference type="InterPro" id="IPR036259">
    <property type="entry name" value="MFS_trans_sf"/>
</dbReference>
<feature type="transmembrane region" description="Helical" evidence="4">
    <location>
        <begin position="232"/>
        <end position="255"/>
    </location>
</feature>
<dbReference type="InterPro" id="IPR011701">
    <property type="entry name" value="MFS"/>
</dbReference>
<dbReference type="SUPFAM" id="SSF103473">
    <property type="entry name" value="MFS general substrate transporter"/>
    <property type="match status" value="1"/>
</dbReference>
<feature type="transmembrane region" description="Helical" evidence="4">
    <location>
        <begin position="267"/>
        <end position="286"/>
    </location>
</feature>
<organism evidence="5 6">
    <name type="scientific">Sphingomonas molluscorum</name>
    <dbReference type="NCBI Taxonomy" id="418184"/>
    <lineage>
        <taxon>Bacteria</taxon>
        <taxon>Pseudomonadati</taxon>
        <taxon>Pseudomonadota</taxon>
        <taxon>Alphaproteobacteria</taxon>
        <taxon>Sphingomonadales</taxon>
        <taxon>Sphingomonadaceae</taxon>
        <taxon>Sphingomonas</taxon>
    </lineage>
</organism>
<feature type="transmembrane region" description="Helical" evidence="4">
    <location>
        <begin position="32"/>
        <end position="53"/>
    </location>
</feature>
<evidence type="ECO:0000256" key="2">
    <source>
        <dbReference type="ARBA" id="ARBA00022989"/>
    </source>
</evidence>
<keyword evidence="1 4" id="KW-0812">Transmembrane</keyword>
<feature type="transmembrane region" description="Helical" evidence="4">
    <location>
        <begin position="298"/>
        <end position="316"/>
    </location>
</feature>
<gene>
    <name evidence="5" type="ORF">WH159_17340</name>
</gene>
<accession>A0ABU8Q9W8</accession>
<feature type="transmembrane region" description="Helical" evidence="4">
    <location>
        <begin position="356"/>
        <end position="377"/>
    </location>
</feature>
<name>A0ABU8Q9W8_9SPHN</name>
<feature type="transmembrane region" description="Helical" evidence="4">
    <location>
        <begin position="383"/>
        <end position="403"/>
    </location>
</feature>
<dbReference type="RefSeq" id="WP_132884043.1">
    <property type="nucleotide sequence ID" value="NZ_JBBGZA010000002.1"/>
</dbReference>
<feature type="transmembrane region" description="Helical" evidence="4">
    <location>
        <begin position="164"/>
        <end position="186"/>
    </location>
</feature>